<proteinExistence type="inferred from homology"/>
<dbReference type="Gene3D" id="1.10.630.10">
    <property type="entry name" value="Cytochrome P450"/>
    <property type="match status" value="2"/>
</dbReference>
<dbReference type="PANTHER" id="PTHR47955">
    <property type="entry name" value="CYTOCHROME P450 FAMILY 71 PROTEIN"/>
    <property type="match status" value="1"/>
</dbReference>
<gene>
    <name evidence="6" type="ORF">CQW23_35534</name>
</gene>
<keyword evidence="2" id="KW-0349">Heme</keyword>
<dbReference type="OrthoDB" id="2789670at2759"/>
<dbReference type="GO" id="GO:0016705">
    <property type="term" value="F:oxidoreductase activity, acting on paired donors, with incorporation or reduction of molecular oxygen"/>
    <property type="evidence" value="ECO:0007669"/>
    <property type="project" value="InterPro"/>
</dbReference>
<comment type="caution">
    <text evidence="6">The sequence shown here is derived from an EMBL/GenBank/DDBJ whole genome shotgun (WGS) entry which is preliminary data.</text>
</comment>
<dbReference type="EMBL" id="MLFT02006046">
    <property type="protein sequence ID" value="PHT24798.1"/>
    <property type="molecule type" value="Genomic_DNA"/>
</dbReference>
<keyword evidence="5" id="KW-0408">Iron</keyword>
<dbReference type="InterPro" id="IPR036396">
    <property type="entry name" value="Cyt_P450_sf"/>
</dbReference>
<dbReference type="Pfam" id="PF00067">
    <property type="entry name" value="p450"/>
    <property type="match status" value="1"/>
</dbReference>
<dbReference type="InterPro" id="IPR001128">
    <property type="entry name" value="Cyt_P450"/>
</dbReference>
<dbReference type="PRINTS" id="PR00463">
    <property type="entry name" value="EP450I"/>
</dbReference>
<dbReference type="GO" id="GO:0005506">
    <property type="term" value="F:iron ion binding"/>
    <property type="evidence" value="ECO:0007669"/>
    <property type="project" value="InterPro"/>
</dbReference>
<keyword evidence="3" id="KW-0479">Metal-binding</keyword>
<dbReference type="Proteomes" id="UP000224567">
    <property type="component" value="Unassembled WGS sequence"/>
</dbReference>
<evidence type="ECO:0000313" key="6">
    <source>
        <dbReference type="EMBL" id="PHT24798.1"/>
    </source>
</evidence>
<dbReference type="GO" id="GO:0004497">
    <property type="term" value="F:monooxygenase activity"/>
    <property type="evidence" value="ECO:0007669"/>
    <property type="project" value="InterPro"/>
</dbReference>
<dbReference type="GO" id="GO:0020037">
    <property type="term" value="F:heme binding"/>
    <property type="evidence" value="ECO:0007669"/>
    <property type="project" value="InterPro"/>
</dbReference>
<reference evidence="7" key="2">
    <citation type="journal article" date="2017" name="J. Anim. Genet.">
        <title>Multiple reference genome sequences of hot pepper reveal the massive evolution of plant disease resistance genes by retroduplication.</title>
        <authorList>
            <person name="Kim S."/>
            <person name="Park J."/>
            <person name="Yeom S.-I."/>
            <person name="Kim Y.-M."/>
            <person name="Seo E."/>
            <person name="Kim K.-T."/>
            <person name="Kim M.-S."/>
            <person name="Lee J.M."/>
            <person name="Cheong K."/>
            <person name="Shin H.-S."/>
            <person name="Kim S.-B."/>
            <person name="Han K."/>
            <person name="Lee J."/>
            <person name="Park M."/>
            <person name="Lee H.-A."/>
            <person name="Lee H.-Y."/>
            <person name="Lee Y."/>
            <person name="Oh S."/>
            <person name="Lee J.H."/>
            <person name="Choi E."/>
            <person name="Choi E."/>
            <person name="Lee S.E."/>
            <person name="Jeon J."/>
            <person name="Kim H."/>
            <person name="Choi G."/>
            <person name="Song H."/>
            <person name="Lee J."/>
            <person name="Lee S.-C."/>
            <person name="Kwon J.-K."/>
            <person name="Lee H.-Y."/>
            <person name="Koo N."/>
            <person name="Hong Y."/>
            <person name="Kim R.W."/>
            <person name="Kang W.-H."/>
            <person name="Huh J.H."/>
            <person name="Kang B.-C."/>
            <person name="Yang T.-J."/>
            <person name="Lee Y.-H."/>
            <person name="Bennetzen J.L."/>
            <person name="Choi D."/>
        </authorList>
    </citation>
    <scope>NUCLEOTIDE SEQUENCE [LARGE SCALE GENOMIC DNA]</scope>
    <source>
        <strain evidence="7">cv. PBC81</strain>
    </source>
</reference>
<reference evidence="6 7" key="1">
    <citation type="journal article" date="2017" name="Genome Biol.">
        <title>New reference genome sequences of hot pepper reveal the massive evolution of plant disease-resistance genes by retroduplication.</title>
        <authorList>
            <person name="Kim S."/>
            <person name="Park J."/>
            <person name="Yeom S.I."/>
            <person name="Kim Y.M."/>
            <person name="Seo E."/>
            <person name="Kim K.T."/>
            <person name="Kim M.S."/>
            <person name="Lee J.M."/>
            <person name="Cheong K."/>
            <person name="Shin H.S."/>
            <person name="Kim S.B."/>
            <person name="Han K."/>
            <person name="Lee J."/>
            <person name="Park M."/>
            <person name="Lee H.A."/>
            <person name="Lee H.Y."/>
            <person name="Lee Y."/>
            <person name="Oh S."/>
            <person name="Lee J.H."/>
            <person name="Choi E."/>
            <person name="Choi E."/>
            <person name="Lee S.E."/>
            <person name="Jeon J."/>
            <person name="Kim H."/>
            <person name="Choi G."/>
            <person name="Song H."/>
            <person name="Lee J."/>
            <person name="Lee S.C."/>
            <person name="Kwon J.K."/>
            <person name="Lee H.Y."/>
            <person name="Koo N."/>
            <person name="Hong Y."/>
            <person name="Kim R.W."/>
            <person name="Kang W.H."/>
            <person name="Huh J.H."/>
            <person name="Kang B.C."/>
            <person name="Yang T.J."/>
            <person name="Lee Y.H."/>
            <person name="Bennetzen J.L."/>
            <person name="Choi D."/>
        </authorList>
    </citation>
    <scope>NUCLEOTIDE SEQUENCE [LARGE SCALE GENOMIC DNA]</scope>
    <source>
        <strain evidence="7">cv. PBC81</strain>
    </source>
</reference>
<dbReference type="PANTHER" id="PTHR47955:SF8">
    <property type="entry name" value="CYTOCHROME P450 71D11-LIKE"/>
    <property type="match status" value="1"/>
</dbReference>
<evidence type="ECO:0000256" key="1">
    <source>
        <dbReference type="ARBA" id="ARBA00010617"/>
    </source>
</evidence>
<dbReference type="SUPFAM" id="SSF48264">
    <property type="entry name" value="Cytochrome P450"/>
    <property type="match status" value="1"/>
</dbReference>
<organism evidence="6 7">
    <name type="scientific">Capsicum baccatum</name>
    <name type="common">Peruvian pepper</name>
    <dbReference type="NCBI Taxonomy" id="33114"/>
    <lineage>
        <taxon>Eukaryota</taxon>
        <taxon>Viridiplantae</taxon>
        <taxon>Streptophyta</taxon>
        <taxon>Embryophyta</taxon>
        <taxon>Tracheophyta</taxon>
        <taxon>Spermatophyta</taxon>
        <taxon>Magnoliopsida</taxon>
        <taxon>eudicotyledons</taxon>
        <taxon>Gunneridae</taxon>
        <taxon>Pentapetalae</taxon>
        <taxon>asterids</taxon>
        <taxon>lamiids</taxon>
        <taxon>Solanales</taxon>
        <taxon>Solanaceae</taxon>
        <taxon>Solanoideae</taxon>
        <taxon>Capsiceae</taxon>
        <taxon>Capsicum</taxon>
    </lineage>
</organism>
<evidence type="ECO:0000313" key="7">
    <source>
        <dbReference type="Proteomes" id="UP000224567"/>
    </source>
</evidence>
<protein>
    <submittedName>
        <fullName evidence="6">Uncharacterized protein</fullName>
    </submittedName>
</protein>
<evidence type="ECO:0000256" key="2">
    <source>
        <dbReference type="ARBA" id="ARBA00022617"/>
    </source>
</evidence>
<sequence>MEMELTNILVGALFLVLPLLVSKWYKEYNDSSKRKLPPGPWKFPFIGSLHHLVDRQSSEFLPHRTLAKLASKHGPLMHMKLGERSAIVVSSPQMVREVMRKHDLNFSNRPVLLIGTEMFYGQADMGFCNYGRACKNQESLVDIMRAVAGSAGVFDLGDLFPSAKMIHFISGLKYKLRKMHDEVDVLLEEIINEHELQNSDQTTEEDIVDVLLRLQKSQDFSIPITRDNIKAIISEDRRLQHQQWNGLSQN</sequence>
<comment type="similarity">
    <text evidence="1">Belongs to the cytochrome P450 family.</text>
</comment>
<keyword evidence="7" id="KW-1185">Reference proteome</keyword>
<accession>A0A2G2UVT7</accession>
<evidence type="ECO:0000256" key="3">
    <source>
        <dbReference type="ARBA" id="ARBA00022723"/>
    </source>
</evidence>
<keyword evidence="4" id="KW-0560">Oxidoreductase</keyword>
<name>A0A2G2UVT7_CAPBA</name>
<evidence type="ECO:0000256" key="5">
    <source>
        <dbReference type="ARBA" id="ARBA00023004"/>
    </source>
</evidence>
<evidence type="ECO:0000256" key="4">
    <source>
        <dbReference type="ARBA" id="ARBA00023002"/>
    </source>
</evidence>
<dbReference type="InterPro" id="IPR002401">
    <property type="entry name" value="Cyt_P450_E_grp-I"/>
</dbReference>
<dbReference type="AlphaFoldDB" id="A0A2G2UVT7"/>